<keyword evidence="9" id="KW-0119">Carbohydrate metabolism</keyword>
<evidence type="ECO:0000313" key="15">
    <source>
        <dbReference type="EMBL" id="RSH79253.1"/>
    </source>
</evidence>
<keyword evidence="16" id="KW-1185">Reference proteome</keyword>
<dbReference type="AlphaFoldDB" id="A0A427XKD3"/>
<dbReference type="InterPro" id="IPR048395">
    <property type="entry name" value="Glyco_hydro_31_C"/>
</dbReference>
<evidence type="ECO:0000256" key="10">
    <source>
        <dbReference type="ARBA" id="ARBA00025512"/>
    </source>
</evidence>
<gene>
    <name evidence="15" type="ORF">EHS24_001292</name>
</gene>
<comment type="similarity">
    <text evidence="2 11">Belongs to the glycosyl hydrolase 31 family.</text>
</comment>
<proteinExistence type="inferred from homology"/>
<dbReference type="GO" id="GO:0071555">
    <property type="term" value="P:cell wall organization"/>
    <property type="evidence" value="ECO:0007669"/>
    <property type="project" value="UniProtKB-KW"/>
</dbReference>
<dbReference type="SUPFAM" id="SSF51445">
    <property type="entry name" value="(Trans)glycosidases"/>
    <property type="match status" value="1"/>
</dbReference>
<dbReference type="OrthoDB" id="5839090at2759"/>
<keyword evidence="5 11" id="KW-0378">Hydrolase</keyword>
<dbReference type="STRING" id="105984.A0A427XKD3"/>
<dbReference type="Proteomes" id="UP000279236">
    <property type="component" value="Unassembled WGS sequence"/>
</dbReference>
<dbReference type="InterPro" id="IPR017853">
    <property type="entry name" value="GH"/>
</dbReference>
<evidence type="ECO:0000256" key="9">
    <source>
        <dbReference type="ARBA" id="ARBA00023326"/>
    </source>
</evidence>
<evidence type="ECO:0000256" key="11">
    <source>
        <dbReference type="RuleBase" id="RU361185"/>
    </source>
</evidence>
<evidence type="ECO:0000259" key="13">
    <source>
        <dbReference type="Pfam" id="PF01055"/>
    </source>
</evidence>
<reference evidence="15 16" key="1">
    <citation type="submission" date="2018-11" db="EMBL/GenBank/DDBJ databases">
        <title>Genome sequence of Apiotrichum porosum DSM 27194.</title>
        <authorList>
            <person name="Aliyu H."/>
            <person name="Gorte O."/>
            <person name="Ochsenreither K."/>
        </authorList>
    </citation>
    <scope>NUCLEOTIDE SEQUENCE [LARGE SCALE GENOMIC DNA]</scope>
    <source>
        <strain evidence="15 16">DSM 27194</strain>
    </source>
</reference>
<sequence>MIQKVLLLGLAASTALAKPIVHPQAIHRRDDVTIIPSAVNHTGDVDACQGYTLGSIQATNTGVDGVLTLKGDCNAYGPDYETLKLTVRYETADRLRVHIADSEGKAHVVPDDVTSNGWPKIGDTAVSSQKSNLEFKYTEDPFTFQVIRKSDKHVIFDTTDSPLIFEEQYLRIRSKLAEGSNLQGLGQHNDNFTHTNLYGNHPFYVNQHVGKNPSASGTYLLNSHGMDVIFPNNGTEVEFNALGGIADLFFFNGPSPAEVAKQASQVWGPSKEVPYWALGYHSCRYGYIDIAEVAEVIANYSAAGIPLQTQWMDIDYMYDRWIMTLDPDRFGLEKVRYVIDKLHDTNRDFIVMVDPATFSGTPNQTTDTYETFNSGVEEDIFLKLTNGDLYEGVVWPGPTVFPDWTHQNAQSWWNSEFAKFFDPATGVDVSGIWLDMNEPANFLPYLEANVYRISNERISPPVRRLPRLIPREIPGFPAFVAGQNISASFGNDTGSSDAARRSLPQHTLNARLSGAVDTLDDYLSPELDNQWLYPPYQIDDRRSAPSESDSTQGRKNISDYTARTDVVQANGARIYDEHNLYGSRHAIVTRNALVERYPAKRPFTVARSSFSGTPSALWLGDNLSTWDLYIATIRQMLQFTAVAGVGVIGADTCGFGGNTTETLCARWTWLGAFNTFYRNHNGDDSISQESYRWNLTTIAARASGRVRLELLDYTYTMIHQHSKDGSPTMYPLSWLHPTEANTVHIETQFYYGPSLLISPVVNENATSVDVHIPKDVYYDYFTYKTIQGKGAQVTLTDVGYDTMPVYIRGGSILPLRNGNSYTTGENQQLPFKLVVAPGADGTATGSLYLDDGESLDVGDAYSEITFQYDGKQIKIDGKFGYNSTPKIETIVIAGQHSKKTGKVDGKACSSKFDKNSGITTLSGLSISLNEASTVKLE</sequence>
<dbReference type="Pfam" id="PF21365">
    <property type="entry name" value="Glyco_hydro_31_3rd"/>
    <property type="match status" value="1"/>
</dbReference>
<dbReference type="InterPro" id="IPR030458">
    <property type="entry name" value="Glyco_hydro_31_AS"/>
</dbReference>
<comment type="catalytic activity">
    <reaction evidence="1">
        <text>Hydrolysis of terminal, non-reducing beta-D-glucosyl residues with release of beta-D-glucose.</text>
        <dbReference type="EC" id="3.2.1.21"/>
    </reaction>
</comment>
<dbReference type="PANTHER" id="PTHR22762">
    <property type="entry name" value="ALPHA-GLUCOSIDASE"/>
    <property type="match status" value="1"/>
</dbReference>
<evidence type="ECO:0000256" key="8">
    <source>
        <dbReference type="ARBA" id="ARBA00023316"/>
    </source>
</evidence>
<keyword evidence="9" id="KW-0624">Polysaccharide degradation</keyword>
<evidence type="ECO:0000256" key="12">
    <source>
        <dbReference type="SAM" id="SignalP"/>
    </source>
</evidence>
<feature type="domain" description="Glycoside hydrolase family 31 TIM barrel" evidence="13">
    <location>
        <begin position="273"/>
        <end position="717"/>
    </location>
</feature>
<dbReference type="EC" id="3.2.1.21" evidence="3"/>
<evidence type="ECO:0000256" key="5">
    <source>
        <dbReference type="ARBA" id="ARBA00022801"/>
    </source>
</evidence>
<dbReference type="InterPro" id="IPR000322">
    <property type="entry name" value="Glyco_hydro_31_TIM"/>
</dbReference>
<keyword evidence="6" id="KW-0325">Glycoprotein</keyword>
<dbReference type="Pfam" id="PF01055">
    <property type="entry name" value="Glyco_hydro_31_2nd"/>
    <property type="match status" value="1"/>
</dbReference>
<evidence type="ECO:0000256" key="6">
    <source>
        <dbReference type="ARBA" id="ARBA00023180"/>
    </source>
</evidence>
<evidence type="ECO:0000313" key="16">
    <source>
        <dbReference type="Proteomes" id="UP000279236"/>
    </source>
</evidence>
<dbReference type="SUPFAM" id="SSF51011">
    <property type="entry name" value="Glycosyl hydrolase domain"/>
    <property type="match status" value="1"/>
</dbReference>
<keyword evidence="12" id="KW-0732">Signal</keyword>
<dbReference type="Gene3D" id="2.60.40.1180">
    <property type="entry name" value="Golgi alpha-mannosidase II"/>
    <property type="match status" value="2"/>
</dbReference>
<dbReference type="RefSeq" id="XP_028474400.1">
    <property type="nucleotide sequence ID" value="XM_028617093.1"/>
</dbReference>
<protein>
    <recommendedName>
        <fullName evidence="4">Probable alpha/beta-glucosidase agdC</fullName>
        <ecNumber evidence="3">3.2.1.21</ecNumber>
    </recommendedName>
</protein>
<dbReference type="InterPro" id="IPR013780">
    <property type="entry name" value="Glyco_hydro_b"/>
</dbReference>
<dbReference type="Gene3D" id="2.60.40.1760">
    <property type="entry name" value="glycosyl hydrolase (family 31)"/>
    <property type="match status" value="1"/>
</dbReference>
<name>A0A427XKD3_9TREE</name>
<evidence type="ECO:0000256" key="2">
    <source>
        <dbReference type="ARBA" id="ARBA00007806"/>
    </source>
</evidence>
<dbReference type="CDD" id="cd14752">
    <property type="entry name" value="GH31_N"/>
    <property type="match status" value="1"/>
</dbReference>
<dbReference type="EMBL" id="RSCE01000010">
    <property type="protein sequence ID" value="RSH79253.1"/>
    <property type="molecule type" value="Genomic_DNA"/>
</dbReference>
<keyword evidence="8" id="KW-0961">Cell wall biogenesis/degradation</keyword>
<accession>A0A427XKD3</accession>
<feature type="signal peptide" evidence="12">
    <location>
        <begin position="1"/>
        <end position="17"/>
    </location>
</feature>
<dbReference type="GO" id="GO:0030246">
    <property type="term" value="F:carbohydrate binding"/>
    <property type="evidence" value="ECO:0007669"/>
    <property type="project" value="InterPro"/>
</dbReference>
<dbReference type="GeneID" id="39585835"/>
<evidence type="ECO:0000256" key="4">
    <source>
        <dbReference type="ARBA" id="ARBA00014002"/>
    </source>
</evidence>
<evidence type="ECO:0000256" key="1">
    <source>
        <dbReference type="ARBA" id="ARBA00000448"/>
    </source>
</evidence>
<dbReference type="PROSITE" id="PS00129">
    <property type="entry name" value="GLYCOSYL_HYDROL_F31_1"/>
    <property type="match status" value="1"/>
</dbReference>
<evidence type="ECO:0000256" key="3">
    <source>
        <dbReference type="ARBA" id="ARBA00012744"/>
    </source>
</evidence>
<dbReference type="SUPFAM" id="SSF74650">
    <property type="entry name" value="Galactose mutarotase-like"/>
    <property type="match status" value="1"/>
</dbReference>
<dbReference type="Gene3D" id="3.20.20.80">
    <property type="entry name" value="Glycosidases"/>
    <property type="match status" value="2"/>
</dbReference>
<evidence type="ECO:0000259" key="14">
    <source>
        <dbReference type="Pfam" id="PF21365"/>
    </source>
</evidence>
<dbReference type="GO" id="GO:0008422">
    <property type="term" value="F:beta-glucosidase activity"/>
    <property type="evidence" value="ECO:0007669"/>
    <property type="project" value="UniProtKB-EC"/>
</dbReference>
<dbReference type="CDD" id="cd06602">
    <property type="entry name" value="GH31_MGAM_SI_GAA"/>
    <property type="match status" value="1"/>
</dbReference>
<keyword evidence="7 11" id="KW-0326">Glycosidase</keyword>
<feature type="chain" id="PRO_5019365850" description="Probable alpha/beta-glucosidase agdC" evidence="12">
    <location>
        <begin position="18"/>
        <end position="937"/>
    </location>
</feature>
<feature type="domain" description="Glycosyl hydrolase family 31 C-terminal" evidence="14">
    <location>
        <begin position="725"/>
        <end position="813"/>
    </location>
</feature>
<dbReference type="PANTHER" id="PTHR22762:SF67">
    <property type="entry name" value="ALPHA_BETA-GLUCOSIDASE AGDC-RELATED"/>
    <property type="match status" value="1"/>
</dbReference>
<dbReference type="InterPro" id="IPR011013">
    <property type="entry name" value="Gal_mutarotase_sf_dom"/>
</dbReference>
<comment type="function">
    <text evidence="10">Glucosidase involved in the degradation of cellulosic biomass. Has both alpha- and beta-glucosidase activity.</text>
</comment>
<comment type="caution">
    <text evidence="15">The sequence shown here is derived from an EMBL/GenBank/DDBJ whole genome shotgun (WGS) entry which is preliminary data.</text>
</comment>
<organism evidence="15 16">
    <name type="scientific">Apiotrichum porosum</name>
    <dbReference type="NCBI Taxonomy" id="105984"/>
    <lineage>
        <taxon>Eukaryota</taxon>
        <taxon>Fungi</taxon>
        <taxon>Dikarya</taxon>
        <taxon>Basidiomycota</taxon>
        <taxon>Agaricomycotina</taxon>
        <taxon>Tremellomycetes</taxon>
        <taxon>Trichosporonales</taxon>
        <taxon>Trichosporonaceae</taxon>
        <taxon>Apiotrichum</taxon>
    </lineage>
</organism>
<dbReference type="GO" id="GO:0000272">
    <property type="term" value="P:polysaccharide catabolic process"/>
    <property type="evidence" value="ECO:0007669"/>
    <property type="project" value="UniProtKB-KW"/>
</dbReference>
<evidence type="ECO:0000256" key="7">
    <source>
        <dbReference type="ARBA" id="ARBA00023295"/>
    </source>
</evidence>